<comment type="subunit">
    <text evidence="2 6">Homodimer.</text>
</comment>
<dbReference type="InterPro" id="IPR015424">
    <property type="entry name" value="PyrdxlP-dep_Trfase"/>
</dbReference>
<dbReference type="Pfam" id="PF00155">
    <property type="entry name" value="Aminotran_1_2"/>
    <property type="match status" value="1"/>
</dbReference>
<name>A0ABT2GDL5_9MICO</name>
<sequence length="408" mass="41722">MPATPAHAPRPRAAVLALPAYIAGRRAEHELTAALASNESHHPPLPAVLEVLAHSSATVNRYPDTAALALRERLAELFGVGVDETVVGAGSTGVLQQIIASLCDPGDEVVFAWRSFEAYPILARLAGAVPVAVPLRADEAHDLEAMAAAVTARTRVVLLCTPNNPTGVPLDAAELDTFLARVPSDVLVVIDEAYIEYSSSDAVDSVALFRRHPNVCILRTFSKAYGLAGLRVGYAIAQAAVADGLRRTGLPFAVSALAQRAALASLEPAAAAEMRVRVAEVVAERARLTAALRGQGWVVPDSSANFVWLRMPDAEREALVELLAAHHILVRGYPGDGVRISVADAAATDRVVAVLAQVAPPASLGLAGSAAAESAGSVAAGSTGSAGSLASAGSVAAGSAGSASGVFA</sequence>
<dbReference type="InterPro" id="IPR005861">
    <property type="entry name" value="HisP_aminotrans"/>
</dbReference>
<proteinExistence type="inferred from homology"/>
<dbReference type="InterPro" id="IPR015421">
    <property type="entry name" value="PyrdxlP-dep_Trfase_major"/>
</dbReference>
<dbReference type="RefSeq" id="WP_259485783.1">
    <property type="nucleotide sequence ID" value="NZ_JANTEZ010000002.1"/>
</dbReference>
<keyword evidence="9" id="KW-1185">Reference proteome</keyword>
<dbReference type="InterPro" id="IPR001917">
    <property type="entry name" value="Aminotrans_II_pyridoxalP_BS"/>
</dbReference>
<dbReference type="PANTHER" id="PTHR43643:SF3">
    <property type="entry name" value="HISTIDINOL-PHOSPHATE AMINOTRANSFERASE"/>
    <property type="match status" value="1"/>
</dbReference>
<comment type="catalytic activity">
    <reaction evidence="6">
        <text>an aromatic L-alpha-amino acid + 2-oxoglutarate = an aromatic oxo-acid + L-glutamate</text>
        <dbReference type="Rhea" id="RHEA:17533"/>
        <dbReference type="ChEBI" id="CHEBI:16810"/>
        <dbReference type="ChEBI" id="CHEBI:29985"/>
        <dbReference type="ChEBI" id="CHEBI:73309"/>
        <dbReference type="ChEBI" id="CHEBI:84824"/>
        <dbReference type="EC" id="2.6.1.57"/>
    </reaction>
</comment>
<reference evidence="8" key="1">
    <citation type="submission" date="2022-08" db="EMBL/GenBank/DDBJ databases">
        <authorList>
            <person name="Deng Y."/>
            <person name="Han X.-F."/>
            <person name="Zhang Y.-Q."/>
        </authorList>
    </citation>
    <scope>NUCLEOTIDE SEQUENCE</scope>
    <source>
        <strain evidence="8">CPCC 205716</strain>
    </source>
</reference>
<comment type="similarity">
    <text evidence="6">Belongs to the class-II pyridoxal-phosphate-dependent aminotransferase family.</text>
</comment>
<evidence type="ECO:0000256" key="1">
    <source>
        <dbReference type="ARBA" id="ARBA00001933"/>
    </source>
</evidence>
<dbReference type="Gene3D" id="3.40.640.10">
    <property type="entry name" value="Type I PLP-dependent aspartate aminotransferase-like (Major domain)"/>
    <property type="match status" value="1"/>
</dbReference>
<dbReference type="GO" id="GO:0004400">
    <property type="term" value="F:histidinol-phosphate transaminase activity"/>
    <property type="evidence" value="ECO:0007669"/>
    <property type="project" value="UniProtKB-EC"/>
</dbReference>
<dbReference type="EMBL" id="JANTEZ010000002">
    <property type="protein sequence ID" value="MCS5714263.1"/>
    <property type="molecule type" value="Genomic_DNA"/>
</dbReference>
<dbReference type="InterPro" id="IPR050106">
    <property type="entry name" value="HistidinolP_aminotransfase"/>
</dbReference>
<dbReference type="Gene3D" id="3.90.1150.10">
    <property type="entry name" value="Aspartate Aminotransferase, domain 1"/>
    <property type="match status" value="1"/>
</dbReference>
<comment type="caution">
    <text evidence="8">The sequence shown here is derived from an EMBL/GenBank/DDBJ whole genome shotgun (WGS) entry which is preliminary data.</text>
</comment>
<dbReference type="HAMAP" id="MF_01023">
    <property type="entry name" value="HisC_aminotrans_2"/>
    <property type="match status" value="1"/>
</dbReference>
<dbReference type="InterPro" id="IPR024892">
    <property type="entry name" value="ArAT"/>
</dbReference>
<dbReference type="InterPro" id="IPR015422">
    <property type="entry name" value="PyrdxlP-dep_Trfase_small"/>
</dbReference>
<dbReference type="NCBIfam" id="TIGR01141">
    <property type="entry name" value="hisC"/>
    <property type="match status" value="1"/>
</dbReference>
<accession>A0ABT2GDL5</accession>
<dbReference type="PANTHER" id="PTHR43643">
    <property type="entry name" value="HISTIDINOL-PHOSPHATE AMINOTRANSFERASE 2"/>
    <property type="match status" value="1"/>
</dbReference>
<evidence type="ECO:0000259" key="7">
    <source>
        <dbReference type="Pfam" id="PF00155"/>
    </source>
</evidence>
<organism evidence="8 9">
    <name type="scientific">Herbiconiux gentiana</name>
    <dbReference type="NCBI Taxonomy" id="2970912"/>
    <lineage>
        <taxon>Bacteria</taxon>
        <taxon>Bacillati</taxon>
        <taxon>Actinomycetota</taxon>
        <taxon>Actinomycetes</taxon>
        <taxon>Micrococcales</taxon>
        <taxon>Microbacteriaceae</taxon>
        <taxon>Herbiconiux</taxon>
    </lineage>
</organism>
<gene>
    <name evidence="8" type="primary">hisC</name>
    <name evidence="6" type="synonym">pat</name>
    <name evidence="8" type="ORF">NVV95_06810</name>
</gene>
<evidence type="ECO:0000313" key="8">
    <source>
        <dbReference type="EMBL" id="MCS5714263.1"/>
    </source>
</evidence>
<evidence type="ECO:0000256" key="4">
    <source>
        <dbReference type="ARBA" id="ARBA00022679"/>
    </source>
</evidence>
<keyword evidence="5 6" id="KW-0663">Pyridoxal phosphate</keyword>
<dbReference type="PROSITE" id="PS00599">
    <property type="entry name" value="AA_TRANSFER_CLASS_2"/>
    <property type="match status" value="1"/>
</dbReference>
<comment type="function">
    <text evidence="6">Aminotransferase that catalyzes the conversion of aromatic amino acids and 2-oxoglutarate into corresponding aromatic oxo acids and L-glutamate.</text>
</comment>
<evidence type="ECO:0000256" key="6">
    <source>
        <dbReference type="HAMAP-Rule" id="MF_01513"/>
    </source>
</evidence>
<comment type="cofactor">
    <cofactor evidence="1 6">
        <name>pyridoxal 5'-phosphate</name>
        <dbReference type="ChEBI" id="CHEBI:597326"/>
    </cofactor>
</comment>
<dbReference type="CDD" id="cd00609">
    <property type="entry name" value="AAT_like"/>
    <property type="match status" value="1"/>
</dbReference>
<evidence type="ECO:0000256" key="5">
    <source>
        <dbReference type="ARBA" id="ARBA00022898"/>
    </source>
</evidence>
<keyword evidence="3 6" id="KW-0032">Aminotransferase</keyword>
<dbReference type="InterPro" id="IPR004839">
    <property type="entry name" value="Aminotransferase_I/II_large"/>
</dbReference>
<dbReference type="EC" id="2.6.1.57" evidence="6"/>
<evidence type="ECO:0000313" key="9">
    <source>
        <dbReference type="Proteomes" id="UP001165580"/>
    </source>
</evidence>
<feature type="modified residue" description="N6-(pyridoxal phosphate)lysine" evidence="6">
    <location>
        <position position="223"/>
    </location>
</feature>
<dbReference type="Proteomes" id="UP001165580">
    <property type="component" value="Unassembled WGS sequence"/>
</dbReference>
<protein>
    <recommendedName>
        <fullName evidence="6">Aromatic amino acid aminotransferase</fullName>
        <shortName evidence="6">ArAT</shortName>
        <ecNumber evidence="6">2.6.1.57</ecNumber>
    </recommendedName>
</protein>
<evidence type="ECO:0000256" key="2">
    <source>
        <dbReference type="ARBA" id="ARBA00011738"/>
    </source>
</evidence>
<dbReference type="HAMAP" id="MF_01513">
    <property type="entry name" value="Phe_aminotrans_2"/>
    <property type="match status" value="1"/>
</dbReference>
<keyword evidence="4 6" id="KW-0808">Transferase</keyword>
<dbReference type="NCBIfam" id="NF002878">
    <property type="entry name" value="PRK03321.1"/>
    <property type="match status" value="1"/>
</dbReference>
<evidence type="ECO:0000256" key="3">
    <source>
        <dbReference type="ARBA" id="ARBA00022576"/>
    </source>
</evidence>
<dbReference type="SUPFAM" id="SSF53383">
    <property type="entry name" value="PLP-dependent transferases"/>
    <property type="match status" value="1"/>
</dbReference>
<feature type="domain" description="Aminotransferase class I/classII large" evidence="7">
    <location>
        <begin position="35"/>
        <end position="353"/>
    </location>
</feature>